<feature type="chain" id="PRO_5040877997" evidence="2">
    <location>
        <begin position="22"/>
        <end position="595"/>
    </location>
</feature>
<dbReference type="EMBL" id="CAOQHR010000005">
    <property type="protein sequence ID" value="CAI6335157.1"/>
    <property type="molecule type" value="Genomic_DNA"/>
</dbReference>
<keyword evidence="4" id="KW-1185">Reference proteome</keyword>
<evidence type="ECO:0000256" key="2">
    <source>
        <dbReference type="SAM" id="SignalP"/>
    </source>
</evidence>
<proteinExistence type="predicted"/>
<reference evidence="3" key="1">
    <citation type="submission" date="2023-01" db="EMBL/GenBank/DDBJ databases">
        <authorList>
            <person name="Van Ghelder C."/>
            <person name="Rancurel C."/>
        </authorList>
    </citation>
    <scope>NUCLEOTIDE SEQUENCE</scope>
    <source>
        <strain evidence="3">CNCM I-4278</strain>
    </source>
</reference>
<comment type="caution">
    <text evidence="3">The sequence shown here is derived from an EMBL/GenBank/DDBJ whole genome shotgun (WGS) entry which is preliminary data.</text>
</comment>
<name>A0A9W4UHL5_9PLEO</name>
<dbReference type="Proteomes" id="UP001152607">
    <property type="component" value="Unassembled WGS sequence"/>
</dbReference>
<keyword evidence="2" id="KW-0732">Signal</keyword>
<gene>
    <name evidence="3" type="ORF">PDIGIT_LOCUS8234</name>
</gene>
<protein>
    <submittedName>
        <fullName evidence="3">Uncharacterized protein</fullName>
    </submittedName>
</protein>
<evidence type="ECO:0000256" key="1">
    <source>
        <dbReference type="SAM" id="MobiDB-lite"/>
    </source>
</evidence>
<accession>A0A9W4UHL5</accession>
<feature type="compositionally biased region" description="Basic and acidic residues" evidence="1">
    <location>
        <begin position="477"/>
        <end position="486"/>
    </location>
</feature>
<feature type="signal peptide" evidence="2">
    <location>
        <begin position="1"/>
        <end position="21"/>
    </location>
</feature>
<sequence>MGAISKICAIALLAGSLGVNASGMEHQARAVSMSADSQDALEKTIKDIPEEDIIKQFKAEYINTVAKNVVGSLPDTAVNPFAEPPKASASNMYPTVTGTSPRYPVTTGYSHPPSNFPYNILGKPDVCIYQLAPLMGHEEETAKLAVYANTCIPSLLSAYPDQEKCELQKVIMNIVMSFVRAPITSPQDFAKVKDEQTLQEIRAMAKEGLTKDELLNKLKELALNGPKDKSKRNIAARQMSDDEALRITGMYAAADAIKTGDKKLVESKLNNLRLQIDYLSTDTRAQNDEIESKARKLIFSIPSSTPLDKIQKRLAKLVRLIISSGPAKDMTKKFDEWVSEFASPNRRRGAASYSDPNTCMEKIAVAQSAGVNNVVDFVDQCIPALVGKTAYSKDEKAALVEKVRMIVLSIPPRRPIEVQKQRTETVRKLVAAKSSYNELIKQLNKATPALLSVSDKARSSPHPAKKPPFSQSLPFRSLKETPRAQPRIETRTTVRPALTQLILPPCSPHPLYTVHYPGPANNPLRFRHGSGAARRHDYLPVASYRTRYLLLLVCMSKVSKRIALPSGYALMSFHPGCFFLLFACGPGKGGRDAEV</sequence>
<evidence type="ECO:0000313" key="3">
    <source>
        <dbReference type="EMBL" id="CAI6335157.1"/>
    </source>
</evidence>
<dbReference type="AlphaFoldDB" id="A0A9W4UHL5"/>
<evidence type="ECO:0000313" key="4">
    <source>
        <dbReference type="Proteomes" id="UP001152607"/>
    </source>
</evidence>
<organism evidence="3 4">
    <name type="scientific">Periconia digitata</name>
    <dbReference type="NCBI Taxonomy" id="1303443"/>
    <lineage>
        <taxon>Eukaryota</taxon>
        <taxon>Fungi</taxon>
        <taxon>Dikarya</taxon>
        <taxon>Ascomycota</taxon>
        <taxon>Pezizomycotina</taxon>
        <taxon>Dothideomycetes</taxon>
        <taxon>Pleosporomycetidae</taxon>
        <taxon>Pleosporales</taxon>
        <taxon>Massarineae</taxon>
        <taxon>Periconiaceae</taxon>
        <taxon>Periconia</taxon>
    </lineage>
</organism>
<feature type="region of interest" description="Disordered" evidence="1">
    <location>
        <begin position="453"/>
        <end position="486"/>
    </location>
</feature>